<dbReference type="RefSeq" id="WP_066289956.1">
    <property type="nucleotide sequence ID" value="NZ_CP016761.1"/>
</dbReference>
<organism evidence="1 2">
    <name type="scientific">Fictibacillus arsenicus</name>
    <dbReference type="NCBI Taxonomy" id="255247"/>
    <lineage>
        <taxon>Bacteria</taxon>
        <taxon>Bacillati</taxon>
        <taxon>Bacillota</taxon>
        <taxon>Bacilli</taxon>
        <taxon>Bacillales</taxon>
        <taxon>Fictibacillaceae</taxon>
        <taxon>Fictibacillus</taxon>
    </lineage>
</organism>
<dbReference type="PANTHER" id="PTHR36112">
    <property type="entry name" value="RIBOSOMAL RNA SMALL SUBUNIT METHYLTRANSFERASE J"/>
    <property type="match status" value="1"/>
</dbReference>
<dbReference type="InterPro" id="IPR029063">
    <property type="entry name" value="SAM-dependent_MTases_sf"/>
</dbReference>
<protein>
    <recommendedName>
        <fullName evidence="3">SAM-dependent methyltransferase</fullName>
    </recommendedName>
</protein>
<dbReference type="EMBL" id="CP016761">
    <property type="protein sequence ID" value="ANX12504.1"/>
    <property type="molecule type" value="Genomic_DNA"/>
</dbReference>
<gene>
    <name evidence="1" type="ORF">ABE41_010825</name>
</gene>
<evidence type="ECO:0000313" key="1">
    <source>
        <dbReference type="EMBL" id="ANX12504.1"/>
    </source>
</evidence>
<proteinExistence type="predicted"/>
<dbReference type="KEGG" id="far:ABE41_010825"/>
<dbReference type="PANTHER" id="PTHR36112:SF1">
    <property type="entry name" value="RIBOSOMAL RNA SMALL SUBUNIT METHYLTRANSFERASE J"/>
    <property type="match status" value="1"/>
</dbReference>
<dbReference type="AlphaFoldDB" id="A0A1B1Z531"/>
<evidence type="ECO:0008006" key="3">
    <source>
        <dbReference type="Google" id="ProtNLM"/>
    </source>
</evidence>
<dbReference type="Proteomes" id="UP000077412">
    <property type="component" value="Chromosome"/>
</dbReference>
<evidence type="ECO:0000313" key="2">
    <source>
        <dbReference type="Proteomes" id="UP000077412"/>
    </source>
</evidence>
<name>A0A1B1Z531_9BACL</name>
<accession>A0A1B1Z531</accession>
<dbReference type="STRING" id="255247.ABE41_010825"/>
<keyword evidence="2" id="KW-1185">Reference proteome</keyword>
<dbReference type="InterPro" id="IPR007536">
    <property type="entry name" value="16SrRNA_methylTrfase_J"/>
</dbReference>
<dbReference type="Gene3D" id="3.40.50.150">
    <property type="entry name" value="Vaccinia Virus protein VP39"/>
    <property type="match status" value="1"/>
</dbReference>
<reference evidence="1 2" key="1">
    <citation type="submission" date="2016-08" db="EMBL/GenBank/DDBJ databases">
        <title>Complete genome sequence of Fictibacillus arsenicus G25-54, a strain with toxicity to nematodes and a potential arsenic-resistance activity.</title>
        <authorList>
            <person name="Zheng Z."/>
        </authorList>
    </citation>
    <scope>NUCLEOTIDE SEQUENCE [LARGE SCALE GENOMIC DNA]</scope>
    <source>
        <strain evidence="1 2">G25-54</strain>
    </source>
</reference>
<dbReference type="GO" id="GO:0008990">
    <property type="term" value="F:rRNA (guanine-N2-)-methyltransferase activity"/>
    <property type="evidence" value="ECO:0007669"/>
    <property type="project" value="InterPro"/>
</dbReference>
<dbReference type="SUPFAM" id="SSF53335">
    <property type="entry name" value="S-adenosyl-L-methionine-dependent methyltransferases"/>
    <property type="match status" value="1"/>
</dbReference>
<dbReference type="Pfam" id="PF04445">
    <property type="entry name" value="SAM_MT"/>
    <property type="match status" value="1"/>
</dbReference>
<dbReference type="OrthoDB" id="1653798at2"/>
<sequence>MIVTTAGKNAERIYEKAKETARLLNSSFVDRGRHSISSIIEKYNDNVLMIGIDKISYHPKDGSSPFFFHPNSSMFRVKQLFRGDKDPFIAAAKLKAGMSLLDCTLGLGSDSIVASLVAGENGKVTGIESSKAISFVVQSGLKIWDSSIKDMNDAMRRIEVIHSDHYEFLKKAADNCFDVVYFDPMFESSIQSPGIQGLKGSADYRVITPEVIEEALRVASQRVVMKDSRNSSKFEELGFNVIQRNASFLYGVIEKKK</sequence>